<dbReference type="AlphaFoldDB" id="A0A5N6U273"/>
<evidence type="ECO:0000313" key="2">
    <source>
        <dbReference type="EMBL" id="KAE8152509.1"/>
    </source>
</evidence>
<keyword evidence="3" id="KW-1185">Reference proteome</keyword>
<accession>A0A5N6U273</accession>
<dbReference type="Proteomes" id="UP000325780">
    <property type="component" value="Unassembled WGS sequence"/>
</dbReference>
<feature type="region of interest" description="Disordered" evidence="1">
    <location>
        <begin position="20"/>
        <end position="47"/>
    </location>
</feature>
<dbReference type="OrthoDB" id="5405126at2759"/>
<name>A0A5N6U273_ASPAV</name>
<organism evidence="2 3">
    <name type="scientific">Aspergillus avenaceus</name>
    <dbReference type="NCBI Taxonomy" id="36643"/>
    <lineage>
        <taxon>Eukaryota</taxon>
        <taxon>Fungi</taxon>
        <taxon>Dikarya</taxon>
        <taxon>Ascomycota</taxon>
        <taxon>Pezizomycotina</taxon>
        <taxon>Eurotiomycetes</taxon>
        <taxon>Eurotiomycetidae</taxon>
        <taxon>Eurotiales</taxon>
        <taxon>Aspergillaceae</taxon>
        <taxon>Aspergillus</taxon>
        <taxon>Aspergillus subgen. Circumdati</taxon>
    </lineage>
</organism>
<dbReference type="EMBL" id="ML742052">
    <property type="protein sequence ID" value="KAE8152509.1"/>
    <property type="molecule type" value="Genomic_DNA"/>
</dbReference>
<evidence type="ECO:0000313" key="3">
    <source>
        <dbReference type="Proteomes" id="UP000325780"/>
    </source>
</evidence>
<sequence length="363" mass="40968">MAQNAIGRLFRGQSSNTLRQSIGSVSQKRSYASKNTIPSFSPSSSPELDQALNRMREELFIPYGLGSQQQNLIFRQRYHARLEEEPVTVSVGEDDEPFLLRPMDHQTRPTKRDIFDVVTLMKTTKDWQNLIPYLSGLRLANRSVKSPRMQWLVRRAAQSDALGIILEAAKQSGLTRLRLNDMAVVRRIFFELHRKAQNGDFQGADVEKAFTLAQQFVYQMTAPEHVEHSVELDPKRKPFVIGTLLELSAARALSAHEGNDVGGWVRSYALRLLGSWREGNFRGDIKEWRSIDQMLQENVPIYNGMKLALEVNGIAKEKSIAPGLKNRINELGALIANQKKAAPEEVKAQPSVGLEQANLLHQN</sequence>
<gene>
    <name evidence="2" type="ORF">BDV25DRAFT_65396</name>
</gene>
<proteinExistence type="predicted"/>
<evidence type="ECO:0000256" key="1">
    <source>
        <dbReference type="SAM" id="MobiDB-lite"/>
    </source>
</evidence>
<protein>
    <submittedName>
        <fullName evidence="2">Uncharacterized protein</fullName>
    </submittedName>
</protein>
<reference evidence="2 3" key="1">
    <citation type="submission" date="2019-04" db="EMBL/GenBank/DDBJ databases">
        <title>Friends and foes A comparative genomics study of 23 Aspergillus species from section Flavi.</title>
        <authorList>
            <consortium name="DOE Joint Genome Institute"/>
            <person name="Kjaerbolling I."/>
            <person name="Vesth T."/>
            <person name="Frisvad J.C."/>
            <person name="Nybo J.L."/>
            <person name="Theobald S."/>
            <person name="Kildgaard S."/>
            <person name="Isbrandt T."/>
            <person name="Kuo A."/>
            <person name="Sato A."/>
            <person name="Lyhne E.K."/>
            <person name="Kogle M.E."/>
            <person name="Wiebenga A."/>
            <person name="Kun R.S."/>
            <person name="Lubbers R.J."/>
            <person name="Makela M.R."/>
            <person name="Barry K."/>
            <person name="Chovatia M."/>
            <person name="Clum A."/>
            <person name="Daum C."/>
            <person name="Haridas S."/>
            <person name="He G."/>
            <person name="LaButti K."/>
            <person name="Lipzen A."/>
            <person name="Mondo S."/>
            <person name="Riley R."/>
            <person name="Salamov A."/>
            <person name="Simmons B.A."/>
            <person name="Magnuson J.K."/>
            <person name="Henrissat B."/>
            <person name="Mortensen U.H."/>
            <person name="Larsen T.O."/>
            <person name="Devries R.P."/>
            <person name="Grigoriev I.V."/>
            <person name="Machida M."/>
            <person name="Baker S.E."/>
            <person name="Andersen M.R."/>
        </authorList>
    </citation>
    <scope>NUCLEOTIDE SEQUENCE [LARGE SCALE GENOMIC DNA]</scope>
    <source>
        <strain evidence="2 3">IBT 18842</strain>
    </source>
</reference>